<dbReference type="HAMAP" id="MF_00310">
    <property type="entry name" value="ATP_synth_B_arch"/>
    <property type="match status" value="1"/>
</dbReference>
<proteinExistence type="inferred from homology"/>
<dbReference type="Gene3D" id="3.40.50.12240">
    <property type="match status" value="1"/>
</dbReference>
<comment type="similarity">
    <text evidence="1 4">Belongs to the ATPase alpha/beta chains family.</text>
</comment>
<organism evidence="9 10">
    <name type="scientific">Peptoniphilus duerdenii ATCC BAA-1640</name>
    <dbReference type="NCBI Taxonomy" id="862517"/>
    <lineage>
        <taxon>Bacteria</taxon>
        <taxon>Bacillati</taxon>
        <taxon>Bacillota</taxon>
        <taxon>Tissierellia</taxon>
        <taxon>Tissierellales</taxon>
        <taxon>Peptoniphilaceae</taxon>
        <taxon>Peptoniphilus</taxon>
    </lineage>
</organism>
<evidence type="ECO:0000313" key="9">
    <source>
        <dbReference type="EMBL" id="EFM24411.1"/>
    </source>
</evidence>
<dbReference type="GO" id="GO:0005524">
    <property type="term" value="F:ATP binding"/>
    <property type="evidence" value="ECO:0007669"/>
    <property type="project" value="UniProtKB-UniRule"/>
</dbReference>
<keyword evidence="9" id="KW-0378">Hydrolase</keyword>
<evidence type="ECO:0000256" key="2">
    <source>
        <dbReference type="ARBA" id="ARBA00022448"/>
    </source>
</evidence>
<dbReference type="NCBIfam" id="NF003235">
    <property type="entry name" value="PRK04196.1"/>
    <property type="match status" value="1"/>
</dbReference>
<dbReference type="GO" id="GO:0016787">
    <property type="term" value="F:hydrolase activity"/>
    <property type="evidence" value="ECO:0007669"/>
    <property type="project" value="UniProtKB-KW"/>
</dbReference>
<dbReference type="PANTHER" id="PTHR43389">
    <property type="entry name" value="V-TYPE PROTON ATPASE SUBUNIT B"/>
    <property type="match status" value="1"/>
</dbReference>
<evidence type="ECO:0000259" key="7">
    <source>
        <dbReference type="Pfam" id="PF02874"/>
    </source>
</evidence>
<keyword evidence="3 4" id="KW-0406">Ion transport</keyword>
<gene>
    <name evidence="9" type="primary">ntpB</name>
    <name evidence="4" type="synonym">atpB</name>
    <name evidence="9" type="ORF">HMPREF9225_1832</name>
</gene>
<dbReference type="Proteomes" id="UP000003280">
    <property type="component" value="Unassembled WGS sequence"/>
</dbReference>
<dbReference type="GO" id="GO:0042777">
    <property type="term" value="P:proton motive force-driven plasma membrane ATP synthesis"/>
    <property type="evidence" value="ECO:0007669"/>
    <property type="project" value="UniProtKB-UniRule"/>
</dbReference>
<dbReference type="GO" id="GO:0046961">
    <property type="term" value="F:proton-transporting ATPase activity, rotational mechanism"/>
    <property type="evidence" value="ECO:0007669"/>
    <property type="project" value="TreeGrafter"/>
</dbReference>
<evidence type="ECO:0000256" key="1">
    <source>
        <dbReference type="ARBA" id="ARBA00008936"/>
    </source>
</evidence>
<dbReference type="AlphaFoldDB" id="E0NNU3"/>
<dbReference type="GO" id="GO:0046933">
    <property type="term" value="F:proton-transporting ATP synthase activity, rotational mechanism"/>
    <property type="evidence" value="ECO:0007669"/>
    <property type="project" value="UniProtKB-UniRule"/>
</dbReference>
<feature type="region of interest" description="Disordered" evidence="5">
    <location>
        <begin position="458"/>
        <end position="479"/>
    </location>
</feature>
<dbReference type="Pfam" id="PF00006">
    <property type="entry name" value="ATP-synt_ab"/>
    <property type="match status" value="1"/>
</dbReference>
<keyword evidence="2 4" id="KW-0813">Transport</keyword>
<reference evidence="9 10" key="1">
    <citation type="submission" date="2010-07" db="EMBL/GenBank/DDBJ databases">
        <authorList>
            <person name="Muzny D."/>
            <person name="Qin X."/>
            <person name="Deng J."/>
            <person name="Jiang H."/>
            <person name="Liu Y."/>
            <person name="Qu J."/>
            <person name="Song X.-Z."/>
            <person name="Zhang L."/>
            <person name="Thornton R."/>
            <person name="Coyle M."/>
            <person name="Francisco L."/>
            <person name="Jackson L."/>
            <person name="Javaid M."/>
            <person name="Korchina V."/>
            <person name="Kovar C."/>
            <person name="Mata R."/>
            <person name="Mathew T."/>
            <person name="Ngo R."/>
            <person name="Nguyen L."/>
            <person name="Nguyen N."/>
            <person name="Okwuonu G."/>
            <person name="Ongeri F."/>
            <person name="Pham C."/>
            <person name="Simmons D."/>
            <person name="Wilczek-Boney K."/>
            <person name="Hale W."/>
            <person name="Jakkamsetti A."/>
            <person name="Pham P."/>
            <person name="Ruth R."/>
            <person name="San Lucas F."/>
            <person name="Warren J."/>
            <person name="Zhang J."/>
            <person name="Zhao Z."/>
            <person name="Zhou C."/>
            <person name="Zhu D."/>
            <person name="Lee S."/>
            <person name="Bess C."/>
            <person name="Blankenburg K."/>
            <person name="Forbes L."/>
            <person name="Fu Q."/>
            <person name="Gubbala S."/>
            <person name="Hirani K."/>
            <person name="Jayaseelan J.C."/>
            <person name="Lara F."/>
            <person name="Munidasa M."/>
            <person name="Palculict T."/>
            <person name="Patil S."/>
            <person name="Pu L.-L."/>
            <person name="Saada N."/>
            <person name="Tang L."/>
            <person name="Weissenberger G."/>
            <person name="Zhu Y."/>
            <person name="Hemphill L."/>
            <person name="Shang Y."/>
            <person name="Youmans B."/>
            <person name="Ayvaz T."/>
            <person name="Ross M."/>
            <person name="Santibanez J."/>
            <person name="Aqrawi P."/>
            <person name="Gross S."/>
            <person name="Joshi V."/>
            <person name="Fowler G."/>
            <person name="Nazareth L."/>
            <person name="Reid J."/>
            <person name="Worley K."/>
            <person name="Petrosino J."/>
            <person name="Highlander S."/>
            <person name="Gibbs R."/>
        </authorList>
    </citation>
    <scope>NUCLEOTIDE SEQUENCE [LARGE SCALE GENOMIC DNA]</scope>
    <source>
        <strain evidence="9 10">ATCC BAA-1640</strain>
    </source>
</reference>
<dbReference type="InterPro" id="IPR004100">
    <property type="entry name" value="ATPase_F1/V1/A1_a/bsu_N"/>
</dbReference>
<keyword evidence="4" id="KW-0066">ATP synthesis</keyword>
<dbReference type="CDD" id="cd01135">
    <property type="entry name" value="V_A-ATPase_B"/>
    <property type="match status" value="1"/>
</dbReference>
<dbReference type="InterPro" id="IPR020003">
    <property type="entry name" value="ATPase_a/bsu_AS"/>
</dbReference>
<sequence>MKKNYLLLDKIEGSLIELSNLHHVSYDEVVEIKTRDGKKSMVGTVVKVDEDKATIQVFGDLLGSSTKNMEVTFEARPFEIPLTDEVLGRVFDGLGRPIDKGGEIYADKFYNVNGRPINPVARLYPRNFIQTGISAIDALMTLIRGQKLPIFSGSGLPHNELAAQIVRQAKISNASGEDNFAIVFAAIGVKHDEADYFREEFNNAGVSENVVMYVNYADDPIMERLIVPKCALTCAEYLAYECNKHVLVIMTDITSYGEALREVSSSREEVPSRKGYPGHLYSDLAMLYERAGMIKGIDGSVTLIPILTMPNDDITHPIPDLTGYITEGQIVLSRDLHGSGIYPPINVLPSLSRLMKDGIGEGYTREDHADLSSQLFASYSKVQEVRALSQIIGREDLSDSDKKILDFGDEFEKKFLRQRFDENRNIEETLDLGWELLKILPEESLDRIDPELKKKYLNRKVEDNKETHEEVETQSKDNK</sequence>
<dbReference type="EMBL" id="AEEH01000053">
    <property type="protein sequence ID" value="EFM24411.1"/>
    <property type="molecule type" value="Genomic_DNA"/>
</dbReference>
<dbReference type="SUPFAM" id="SSF52540">
    <property type="entry name" value="P-loop containing nucleoside triphosphate hydrolases"/>
    <property type="match status" value="1"/>
</dbReference>
<dbReference type="RefSeq" id="WP_008902607.1">
    <property type="nucleotide sequence ID" value="NZ_GL397071.1"/>
</dbReference>
<name>E0NNU3_9FIRM</name>
<dbReference type="InterPro" id="IPR000194">
    <property type="entry name" value="ATPase_F1/V1/A1_a/bsu_nucl-bd"/>
</dbReference>
<evidence type="ECO:0000256" key="5">
    <source>
        <dbReference type="SAM" id="MobiDB-lite"/>
    </source>
</evidence>
<dbReference type="Pfam" id="PF22919">
    <property type="entry name" value="ATP-synt_VA_C"/>
    <property type="match status" value="1"/>
</dbReference>
<evidence type="ECO:0000313" key="10">
    <source>
        <dbReference type="Proteomes" id="UP000003280"/>
    </source>
</evidence>
<dbReference type="CDD" id="cd18112">
    <property type="entry name" value="ATP-synt_V_A-type_beta_C"/>
    <property type="match status" value="1"/>
</dbReference>
<comment type="caution">
    <text evidence="9">The sequence shown here is derived from an EMBL/GenBank/DDBJ whole genome shotgun (WGS) entry which is preliminary data.</text>
</comment>
<feature type="domain" description="ATPase F1/V1/A1 complex alpha/beta subunit nucleotide-binding" evidence="6">
    <location>
        <begin position="132"/>
        <end position="352"/>
    </location>
</feature>
<keyword evidence="10" id="KW-1185">Reference proteome</keyword>
<evidence type="ECO:0000259" key="8">
    <source>
        <dbReference type="Pfam" id="PF22919"/>
    </source>
</evidence>
<dbReference type="InterPro" id="IPR027417">
    <property type="entry name" value="P-loop_NTPase"/>
</dbReference>
<dbReference type="OrthoDB" id="9802718at2"/>
<dbReference type="SUPFAM" id="SSF47917">
    <property type="entry name" value="C-terminal domain of alpha and beta subunits of F1 ATP synthase"/>
    <property type="match status" value="1"/>
</dbReference>
<comment type="function">
    <text evidence="4">Produces ATP from ADP in the presence of a proton gradient across the membrane. The V-type beta chain is a regulatory subunit.</text>
</comment>
<dbReference type="InterPro" id="IPR022879">
    <property type="entry name" value="V-ATPase_su_B/beta"/>
</dbReference>
<keyword evidence="4" id="KW-0375">Hydrogen ion transport</keyword>
<dbReference type="Pfam" id="PF02874">
    <property type="entry name" value="ATP-synt_ab_N"/>
    <property type="match status" value="1"/>
</dbReference>
<evidence type="ECO:0000256" key="3">
    <source>
        <dbReference type="ARBA" id="ARBA00023065"/>
    </source>
</evidence>
<accession>E0NNU3</accession>
<dbReference type="eggNOG" id="COG1156">
    <property type="taxonomic scope" value="Bacteria"/>
</dbReference>
<feature type="domain" description="ATPase F1/V1/A1 complex alpha/beta subunit N-terminal" evidence="7">
    <location>
        <begin position="11"/>
        <end position="73"/>
    </location>
</feature>
<dbReference type="PROSITE" id="PS00152">
    <property type="entry name" value="ATPASE_ALPHA_BETA"/>
    <property type="match status" value="1"/>
</dbReference>
<evidence type="ECO:0000256" key="4">
    <source>
        <dbReference type="HAMAP-Rule" id="MF_00310"/>
    </source>
</evidence>
<dbReference type="HOGENOM" id="CLU_022916_0_0_9"/>
<dbReference type="STRING" id="862517.HMPREF9225_1832"/>
<protein>
    <recommendedName>
        <fullName evidence="4">V-type ATP synthase beta chain</fullName>
    </recommendedName>
    <alternativeName>
        <fullName evidence="4">V-ATPase subunit B</fullName>
    </alternativeName>
</protein>
<evidence type="ECO:0000259" key="6">
    <source>
        <dbReference type="Pfam" id="PF00006"/>
    </source>
</evidence>
<dbReference type="InterPro" id="IPR055190">
    <property type="entry name" value="ATP-synt_VA_C"/>
</dbReference>
<dbReference type="PANTHER" id="PTHR43389:SF4">
    <property type="entry name" value="V-TYPE PROTON ATPASE SUBUNIT B"/>
    <property type="match status" value="1"/>
</dbReference>
<dbReference type="CDD" id="cd18118">
    <property type="entry name" value="ATP-synt_V_A-type_beta_N"/>
    <property type="match status" value="1"/>
</dbReference>
<feature type="domain" description="ATP synthase A/B type C-terminal" evidence="8">
    <location>
        <begin position="357"/>
        <end position="456"/>
    </location>
</feature>